<dbReference type="GO" id="GO:0008270">
    <property type="term" value="F:zinc ion binding"/>
    <property type="evidence" value="ECO:0007669"/>
    <property type="project" value="UniProtKB-KW"/>
</dbReference>
<evidence type="ECO:0000256" key="2">
    <source>
        <dbReference type="ARBA" id="ARBA00022771"/>
    </source>
</evidence>
<name>A0A291B6Q2_9GAMM</name>
<protein>
    <submittedName>
        <fullName evidence="6">Ribonucleotide reductase transcriptional regulator NrdR</fullName>
    </submittedName>
</protein>
<dbReference type="Proteomes" id="UP000218160">
    <property type="component" value="Chromosome 1"/>
</dbReference>
<dbReference type="PANTHER" id="PTHR30455">
    <property type="entry name" value="TRANSCRIPTIONAL REPRESSOR NRDR"/>
    <property type="match status" value="1"/>
</dbReference>
<accession>A0A291B6Q2</accession>
<keyword evidence="7" id="KW-1185">Reference proteome</keyword>
<keyword evidence="3 4" id="KW-0067">ATP-binding</keyword>
<dbReference type="KEGG" id="elux:BTN50_0146"/>
<dbReference type="InterPro" id="IPR003796">
    <property type="entry name" value="RNR_NrdR-like"/>
</dbReference>
<keyword evidence="1 4" id="KW-0547">Nucleotide-binding</keyword>
<dbReference type="PROSITE" id="PS51161">
    <property type="entry name" value="ATP_CONE"/>
    <property type="match status" value="1"/>
</dbReference>
<evidence type="ECO:0000313" key="7">
    <source>
        <dbReference type="Proteomes" id="UP000218160"/>
    </source>
</evidence>
<evidence type="ECO:0000256" key="4">
    <source>
        <dbReference type="PROSITE-ProRule" id="PRU00492"/>
    </source>
</evidence>
<keyword evidence="2" id="KW-0863">Zinc-finger</keyword>
<dbReference type="GO" id="GO:0005524">
    <property type="term" value="F:ATP binding"/>
    <property type="evidence" value="ECO:0007669"/>
    <property type="project" value="UniProtKB-UniRule"/>
</dbReference>
<dbReference type="EMBL" id="CP020660">
    <property type="protein sequence ID" value="ATF08689.1"/>
    <property type="molecule type" value="Genomic_DNA"/>
</dbReference>
<keyword evidence="2" id="KW-0862">Zinc</keyword>
<feature type="domain" description="ATP-cone" evidence="5">
    <location>
        <begin position="1"/>
        <end position="33"/>
    </location>
</feature>
<evidence type="ECO:0000259" key="5">
    <source>
        <dbReference type="PROSITE" id="PS51161"/>
    </source>
</evidence>
<gene>
    <name evidence="6" type="ORF">BTN50_0146</name>
</gene>
<dbReference type="InterPro" id="IPR005144">
    <property type="entry name" value="ATP-cone_dom"/>
</dbReference>
<organism evidence="6 7">
    <name type="scientific">Candidatus Enterovibrio altilux</name>
    <dbReference type="NCBI Taxonomy" id="1927128"/>
    <lineage>
        <taxon>Bacteria</taxon>
        <taxon>Pseudomonadati</taxon>
        <taxon>Pseudomonadota</taxon>
        <taxon>Gammaproteobacteria</taxon>
        <taxon>Vibrionales</taxon>
        <taxon>Vibrionaceae</taxon>
        <taxon>Enterovibrio</taxon>
    </lineage>
</organism>
<sequence>MLGNLVMDALKELDKVAYIRFASVYHSFENIQDFGEEIARLEK</sequence>
<keyword evidence="2" id="KW-0479">Metal-binding</keyword>
<dbReference type="PANTHER" id="PTHR30455:SF2">
    <property type="entry name" value="TRANSCRIPTIONAL REPRESSOR NRDR"/>
    <property type="match status" value="1"/>
</dbReference>
<evidence type="ECO:0000256" key="1">
    <source>
        <dbReference type="ARBA" id="ARBA00022741"/>
    </source>
</evidence>
<dbReference type="AlphaFoldDB" id="A0A291B6Q2"/>
<dbReference type="GO" id="GO:0045892">
    <property type="term" value="P:negative regulation of DNA-templated transcription"/>
    <property type="evidence" value="ECO:0007669"/>
    <property type="project" value="InterPro"/>
</dbReference>
<reference evidence="7" key="1">
    <citation type="submission" date="2017-04" db="EMBL/GenBank/DDBJ databases">
        <title>Genome evolution of the luminous symbionts of deep sea anglerfish.</title>
        <authorList>
            <person name="Hendry T.A."/>
        </authorList>
    </citation>
    <scope>NUCLEOTIDE SEQUENCE [LARGE SCALE GENOMIC DNA]</scope>
</reference>
<evidence type="ECO:0000256" key="3">
    <source>
        <dbReference type="ARBA" id="ARBA00022840"/>
    </source>
</evidence>
<proteinExistence type="predicted"/>
<evidence type="ECO:0000313" key="6">
    <source>
        <dbReference type="EMBL" id="ATF08689.1"/>
    </source>
</evidence>